<evidence type="ECO:0000256" key="2">
    <source>
        <dbReference type="ARBA" id="ARBA00022448"/>
    </source>
</evidence>
<evidence type="ECO:0000256" key="5">
    <source>
        <dbReference type="ARBA" id="ARBA00022840"/>
    </source>
</evidence>
<dbReference type="Proteomes" id="UP001320148">
    <property type="component" value="Chromosome"/>
</dbReference>
<gene>
    <name evidence="7" type="ORF">DSLASN_41950</name>
</gene>
<keyword evidence="8" id="KW-1185">Reference proteome</keyword>
<evidence type="ECO:0000313" key="7">
    <source>
        <dbReference type="EMBL" id="BCS98563.1"/>
    </source>
</evidence>
<proteinExistence type="inferred from homology"/>
<dbReference type="PROSITE" id="PS50893">
    <property type="entry name" value="ABC_TRANSPORTER_2"/>
    <property type="match status" value="1"/>
</dbReference>
<dbReference type="GO" id="GO:0005524">
    <property type="term" value="F:ATP binding"/>
    <property type="evidence" value="ECO:0007669"/>
    <property type="project" value="UniProtKB-KW"/>
</dbReference>
<feature type="domain" description="ABC transporter" evidence="6">
    <location>
        <begin position="6"/>
        <end position="228"/>
    </location>
</feature>
<evidence type="ECO:0000256" key="4">
    <source>
        <dbReference type="ARBA" id="ARBA00022741"/>
    </source>
</evidence>
<name>A0ABM7PN89_9BACT</name>
<keyword evidence="3" id="KW-0536">Nodulation</keyword>
<keyword evidence="4" id="KW-0547">Nucleotide-binding</keyword>
<reference evidence="7 8" key="1">
    <citation type="submission" date="2021-02" db="EMBL/GenBank/DDBJ databases">
        <title>Complete genome of Desulfoluna sp. strain ASN36.</title>
        <authorList>
            <person name="Takahashi A."/>
            <person name="Kojima H."/>
            <person name="Fukui M."/>
        </authorList>
    </citation>
    <scope>NUCLEOTIDE SEQUENCE [LARGE SCALE GENOMIC DNA]</scope>
    <source>
        <strain evidence="7 8">ASN36</strain>
    </source>
</reference>
<dbReference type="InterPro" id="IPR017871">
    <property type="entry name" value="ABC_transporter-like_CS"/>
</dbReference>
<keyword evidence="2" id="KW-0813">Transport</keyword>
<dbReference type="PANTHER" id="PTHR42711">
    <property type="entry name" value="ABC TRANSPORTER ATP-BINDING PROTEIN"/>
    <property type="match status" value="1"/>
</dbReference>
<dbReference type="InterPro" id="IPR003593">
    <property type="entry name" value="AAA+_ATPase"/>
</dbReference>
<dbReference type="PANTHER" id="PTHR42711:SF5">
    <property type="entry name" value="ABC TRANSPORTER ATP-BINDING PROTEIN NATA"/>
    <property type="match status" value="1"/>
</dbReference>
<dbReference type="InterPro" id="IPR027417">
    <property type="entry name" value="P-loop_NTPase"/>
</dbReference>
<keyword evidence="5 7" id="KW-0067">ATP-binding</keyword>
<dbReference type="CDD" id="cd03230">
    <property type="entry name" value="ABC_DR_subfamily_A"/>
    <property type="match status" value="1"/>
</dbReference>
<dbReference type="RefSeq" id="WP_236889954.1">
    <property type="nucleotide sequence ID" value="NZ_AP024488.1"/>
</dbReference>
<evidence type="ECO:0000256" key="1">
    <source>
        <dbReference type="ARBA" id="ARBA00005417"/>
    </source>
</evidence>
<dbReference type="SUPFAM" id="SSF52540">
    <property type="entry name" value="P-loop containing nucleoside triphosphate hydrolases"/>
    <property type="match status" value="1"/>
</dbReference>
<dbReference type="Pfam" id="PF00005">
    <property type="entry name" value="ABC_tran"/>
    <property type="match status" value="1"/>
</dbReference>
<dbReference type="InterPro" id="IPR050763">
    <property type="entry name" value="ABC_transporter_ATP-binding"/>
</dbReference>
<dbReference type="InterPro" id="IPR003439">
    <property type="entry name" value="ABC_transporter-like_ATP-bd"/>
</dbReference>
<comment type="similarity">
    <text evidence="1">Belongs to the ABC transporter superfamily.</text>
</comment>
<dbReference type="SMART" id="SM00382">
    <property type="entry name" value="AAA"/>
    <property type="match status" value="1"/>
</dbReference>
<evidence type="ECO:0000259" key="6">
    <source>
        <dbReference type="PROSITE" id="PS50893"/>
    </source>
</evidence>
<organism evidence="7 8">
    <name type="scientific">Desulfoluna limicola</name>
    <dbReference type="NCBI Taxonomy" id="2810562"/>
    <lineage>
        <taxon>Bacteria</taxon>
        <taxon>Pseudomonadati</taxon>
        <taxon>Thermodesulfobacteriota</taxon>
        <taxon>Desulfobacteria</taxon>
        <taxon>Desulfobacterales</taxon>
        <taxon>Desulfolunaceae</taxon>
        <taxon>Desulfoluna</taxon>
    </lineage>
</organism>
<evidence type="ECO:0000313" key="8">
    <source>
        <dbReference type="Proteomes" id="UP001320148"/>
    </source>
</evidence>
<dbReference type="Gene3D" id="3.40.50.300">
    <property type="entry name" value="P-loop containing nucleotide triphosphate hydrolases"/>
    <property type="match status" value="1"/>
</dbReference>
<dbReference type="EMBL" id="AP024488">
    <property type="protein sequence ID" value="BCS98563.1"/>
    <property type="molecule type" value="Genomic_DNA"/>
</dbReference>
<accession>A0ABM7PN89</accession>
<sequence length="296" mass="32666">METPTLEVRNLVKHYADVEAVKGISFAIRPGTCFGLLGPNGAGKTTTIEVVEGILPETSGEILYKGTPRGESFTREAGIQLQNTELPMYLTVEETLDTFRNLYTRRAGREALIAACRLEEILKRDNRKISGGQKQRLLLAMALANDPDLIFLDEPTTGLDPQARRHLWEIVDTLKKEGKTVVLTTHYMDEAQTLCDEIAIMDHGRIIAMGETDALLAAHCKGSSILLPGTTREESFAALSTPWFRLPDGRISIQTEDTNRSLNELVAMGIDLSGIVVMPQTLEDLFLKLTGNALRT</sequence>
<dbReference type="PROSITE" id="PS00211">
    <property type="entry name" value="ABC_TRANSPORTER_1"/>
    <property type="match status" value="1"/>
</dbReference>
<evidence type="ECO:0000256" key="3">
    <source>
        <dbReference type="ARBA" id="ARBA00022458"/>
    </source>
</evidence>
<protein>
    <submittedName>
        <fullName evidence="7">ABC transporter ATP-binding protein</fullName>
    </submittedName>
</protein>